<organism evidence="2 3">
    <name type="scientific">Teichococcus aestuarii</name>
    <dbReference type="NCBI Taxonomy" id="568898"/>
    <lineage>
        <taxon>Bacteria</taxon>
        <taxon>Pseudomonadati</taxon>
        <taxon>Pseudomonadota</taxon>
        <taxon>Alphaproteobacteria</taxon>
        <taxon>Acetobacterales</taxon>
        <taxon>Roseomonadaceae</taxon>
        <taxon>Roseomonas</taxon>
    </lineage>
</organism>
<feature type="transmembrane region" description="Helical" evidence="1">
    <location>
        <begin position="34"/>
        <end position="55"/>
    </location>
</feature>
<comment type="caution">
    <text evidence="2">The sequence shown here is derived from an EMBL/GenBank/DDBJ whole genome shotgun (WGS) entry which is preliminary data.</text>
</comment>
<proteinExistence type="predicted"/>
<dbReference type="Proteomes" id="UP000245048">
    <property type="component" value="Unassembled WGS sequence"/>
</dbReference>
<evidence type="ECO:0000313" key="3">
    <source>
        <dbReference type="Proteomes" id="UP000245048"/>
    </source>
</evidence>
<evidence type="ECO:0008006" key="4">
    <source>
        <dbReference type="Google" id="ProtNLM"/>
    </source>
</evidence>
<evidence type="ECO:0000313" key="2">
    <source>
        <dbReference type="EMBL" id="PWC27114.1"/>
    </source>
</evidence>
<reference evidence="3" key="1">
    <citation type="submission" date="2017-10" db="EMBL/GenBank/DDBJ databases">
        <authorList>
            <person name="Toshchakov S.V."/>
            <person name="Goeva M.A."/>
        </authorList>
    </citation>
    <scope>NUCLEOTIDE SEQUENCE [LARGE SCALE GENOMIC DNA]</scope>
    <source>
        <strain evidence="3">JR1/69-1-13</strain>
    </source>
</reference>
<sequence length="67" mass="7673">MLPRAMPKILALMLCAAIGLLLWRREGPGWLADWPWEALLVSILLPALPLAWLGWRRLRAAIRDMND</sequence>
<dbReference type="AlphaFoldDB" id="A0A2U1UZP2"/>
<keyword evidence="3" id="KW-1185">Reference proteome</keyword>
<keyword evidence="1" id="KW-0472">Membrane</keyword>
<evidence type="ECO:0000256" key="1">
    <source>
        <dbReference type="SAM" id="Phobius"/>
    </source>
</evidence>
<gene>
    <name evidence="2" type="ORF">CR165_19335</name>
</gene>
<name>A0A2U1UZP2_9PROT</name>
<accession>A0A2U1UZP2</accession>
<keyword evidence="1" id="KW-0812">Transmembrane</keyword>
<dbReference type="EMBL" id="PDOA01000018">
    <property type="protein sequence ID" value="PWC27114.1"/>
    <property type="molecule type" value="Genomic_DNA"/>
</dbReference>
<keyword evidence="1" id="KW-1133">Transmembrane helix</keyword>
<protein>
    <recommendedName>
        <fullName evidence="4">DUF4175 domain-containing protein</fullName>
    </recommendedName>
</protein>